<keyword evidence="1" id="KW-0472">Membrane</keyword>
<evidence type="ECO:0000313" key="3">
    <source>
        <dbReference type="EMBL" id="VFU31555.1"/>
    </source>
</evidence>
<evidence type="ECO:0000256" key="1">
    <source>
        <dbReference type="SAM" id="Phobius"/>
    </source>
</evidence>
<organism evidence="3">
    <name type="scientific">Salix viminalis</name>
    <name type="common">Common osier</name>
    <name type="synonym">Basket willow</name>
    <dbReference type="NCBI Taxonomy" id="40686"/>
    <lineage>
        <taxon>Eukaryota</taxon>
        <taxon>Viridiplantae</taxon>
        <taxon>Streptophyta</taxon>
        <taxon>Embryophyta</taxon>
        <taxon>Tracheophyta</taxon>
        <taxon>Spermatophyta</taxon>
        <taxon>Magnoliopsida</taxon>
        <taxon>eudicotyledons</taxon>
        <taxon>Gunneridae</taxon>
        <taxon>Pentapetalae</taxon>
        <taxon>rosids</taxon>
        <taxon>fabids</taxon>
        <taxon>Malpighiales</taxon>
        <taxon>Salicaceae</taxon>
        <taxon>Saliceae</taxon>
        <taxon>Salix</taxon>
    </lineage>
</organism>
<dbReference type="EMBL" id="CAADRP010001765">
    <property type="protein sequence ID" value="VFU51689.1"/>
    <property type="molecule type" value="Genomic_DNA"/>
</dbReference>
<keyword evidence="1" id="KW-0812">Transmembrane</keyword>
<sequence>MAHKSSHLALRQTIKGLVWNSCFEWWSLYALSLLKKEKKMATALATALNGLGLFVSTLLSLRDQRFLATVEAVTSAVTCMTMSLTLCFLAIHRHATVEAGPLFV</sequence>
<reference evidence="2" key="2">
    <citation type="submission" date="2022-11" db="EMBL/GenBank/DDBJ databases">
        <authorList>
            <person name="Hyden B.L."/>
            <person name="Feng K."/>
            <person name="Yates T."/>
            <person name="Jawdy S."/>
            <person name="Smart L.B."/>
            <person name="Muchero W."/>
        </authorList>
    </citation>
    <scope>NUCLEOTIDE SEQUENCE</scope>
    <source>
        <tissue evidence="2">Shoot tip</tissue>
    </source>
</reference>
<evidence type="ECO:0000313" key="2">
    <source>
        <dbReference type="EMBL" id="KAJ6672402.1"/>
    </source>
</evidence>
<name>A0A6N2KSH9_SALVM</name>
<dbReference type="EMBL" id="CAADRP010000735">
    <property type="protein sequence ID" value="VFU31555.1"/>
    <property type="molecule type" value="Genomic_DNA"/>
</dbReference>
<evidence type="ECO:0000313" key="4">
    <source>
        <dbReference type="EMBL" id="VFU51689.1"/>
    </source>
</evidence>
<protein>
    <submittedName>
        <fullName evidence="3">Uncharacterized protein</fullName>
    </submittedName>
</protein>
<gene>
    <name evidence="2" type="ORF">OIU85_013718</name>
    <name evidence="3" type="ORF">SVIM_LOCUS133252</name>
    <name evidence="4" type="ORF">SVIM_LOCUS350720</name>
</gene>
<accession>A0A6N2KSH9</accession>
<evidence type="ECO:0000313" key="5">
    <source>
        <dbReference type="Proteomes" id="UP001151529"/>
    </source>
</evidence>
<proteinExistence type="predicted"/>
<reference evidence="3" key="1">
    <citation type="submission" date="2019-03" db="EMBL/GenBank/DDBJ databases">
        <authorList>
            <person name="Mank J."/>
            <person name="Almeida P."/>
        </authorList>
    </citation>
    <scope>NUCLEOTIDE SEQUENCE</scope>
    <source>
        <strain evidence="3">78183</strain>
    </source>
</reference>
<dbReference type="OrthoDB" id="846283at2759"/>
<keyword evidence="1" id="KW-1133">Transmembrane helix</keyword>
<feature type="transmembrane region" description="Helical" evidence="1">
    <location>
        <begin position="41"/>
        <end position="61"/>
    </location>
</feature>
<feature type="transmembrane region" description="Helical" evidence="1">
    <location>
        <begin position="73"/>
        <end position="91"/>
    </location>
</feature>
<keyword evidence="5" id="KW-1185">Reference proteome</keyword>
<dbReference type="EMBL" id="JAPFFL010000018">
    <property type="protein sequence ID" value="KAJ6672402.1"/>
    <property type="molecule type" value="Genomic_DNA"/>
</dbReference>
<dbReference type="AlphaFoldDB" id="A0A6N2KSH9"/>
<reference evidence="2" key="3">
    <citation type="journal article" date="2023" name="Int. J. Mol. Sci.">
        <title>De Novo Assembly and Annotation of 11 Diverse Shrub Willow (Salix) Genomes Reveals Novel Gene Organization in Sex-Linked Regions.</title>
        <authorList>
            <person name="Hyden B."/>
            <person name="Feng K."/>
            <person name="Yates T.B."/>
            <person name="Jawdy S."/>
            <person name="Cereghino C."/>
            <person name="Smart L.B."/>
            <person name="Muchero W."/>
        </authorList>
    </citation>
    <scope>NUCLEOTIDE SEQUENCE [LARGE SCALE GENOMIC DNA]</scope>
    <source>
        <tissue evidence="2">Shoot tip</tissue>
    </source>
</reference>
<dbReference type="Proteomes" id="UP001151529">
    <property type="component" value="Chromosome 12"/>
</dbReference>